<evidence type="ECO:0000256" key="1">
    <source>
        <dbReference type="SAM" id="MobiDB-lite"/>
    </source>
</evidence>
<sequence>MRRGSGLTIGLPLAAAAAASAPRARRLRSLENNVARALAEDQALLVDGILAAYEALASPGTLTRLEDQRYFALDADMAAPPMRGGARNHDDDAHRRTNGHGASPGLHALRLLNEVDVAIAWCEGKSAVTARLFPPGVLLQRTQRGRALSSEGSGRAVPKGMPLSSEPISSSWQEVQETEHYDALQEYCDNRDPNIESRSLAWPNDRRLSSPSYVAPRGVPEDVYTSLPSLPLPPAAAVAAETTTTTGTVVQSSLISTVRGSQGDSVVCNMGFDRWTARQVAAQAHIDQKRLWLLRCDAEETVRRYALAVEERVGRVTLLVTAREEIAAGLDAETRAQTVEPPMLYEKDPSEARVWMQRRLHAQEILLTPVVSAVKKGEGEYEAACQAQLQEAATCLLQNGEKTMTGASSPVKETRMPLSGACTAEVGWASFTYSLLREAEQSQRVHLEREAHLSWKLLLAQWQTVLNHVNARCLLAAKEGLIHAMAAGINGSASTQPKSSAL</sequence>
<comment type="caution">
    <text evidence="2">The sequence shown here is derived from an EMBL/GenBank/DDBJ whole genome shotgun (WGS) entry which is preliminary data.</text>
</comment>
<dbReference type="RefSeq" id="XP_029238647.1">
    <property type="nucleotide sequence ID" value="XM_029381492.1"/>
</dbReference>
<name>A0A422NIS5_TRYRA</name>
<feature type="region of interest" description="Disordered" evidence="1">
    <location>
        <begin position="81"/>
        <end position="101"/>
    </location>
</feature>
<accession>A0A422NIS5</accession>
<keyword evidence="3" id="KW-1185">Reference proteome</keyword>
<dbReference type="EMBL" id="MKGL01000136">
    <property type="protein sequence ID" value="RNF05370.1"/>
    <property type="molecule type" value="Genomic_DNA"/>
</dbReference>
<reference evidence="2 3" key="1">
    <citation type="journal article" date="2018" name="BMC Genomics">
        <title>Genomic comparison of Trypanosoma conorhini and Trypanosoma rangeli to Trypanosoma cruzi strains of high and low virulence.</title>
        <authorList>
            <person name="Bradwell K.R."/>
            <person name="Koparde V.N."/>
            <person name="Matveyev A.V."/>
            <person name="Serrano M.G."/>
            <person name="Alves J.M."/>
            <person name="Parikh H."/>
            <person name="Huang B."/>
            <person name="Lee V."/>
            <person name="Espinosa-Alvarez O."/>
            <person name="Ortiz P.A."/>
            <person name="Costa-Martins A.G."/>
            <person name="Teixeira M.M."/>
            <person name="Buck G.A."/>
        </authorList>
    </citation>
    <scope>NUCLEOTIDE SEQUENCE [LARGE SCALE GENOMIC DNA]</scope>
    <source>
        <strain evidence="2 3">AM80</strain>
    </source>
</reference>
<proteinExistence type="predicted"/>
<organism evidence="2 3">
    <name type="scientific">Trypanosoma rangeli</name>
    <dbReference type="NCBI Taxonomy" id="5698"/>
    <lineage>
        <taxon>Eukaryota</taxon>
        <taxon>Discoba</taxon>
        <taxon>Euglenozoa</taxon>
        <taxon>Kinetoplastea</taxon>
        <taxon>Metakinetoplastina</taxon>
        <taxon>Trypanosomatida</taxon>
        <taxon>Trypanosomatidae</taxon>
        <taxon>Trypanosoma</taxon>
        <taxon>Herpetosoma</taxon>
    </lineage>
</organism>
<dbReference type="AlphaFoldDB" id="A0A422NIS5"/>
<feature type="region of interest" description="Disordered" evidence="1">
    <location>
        <begin position="145"/>
        <end position="167"/>
    </location>
</feature>
<evidence type="ECO:0000313" key="2">
    <source>
        <dbReference type="EMBL" id="RNF05370.1"/>
    </source>
</evidence>
<gene>
    <name evidence="2" type="ORF">TraAM80_04569</name>
</gene>
<dbReference type="OMA" id="MRENHAR"/>
<protein>
    <submittedName>
        <fullName evidence="2">Uncharacterized protein</fullName>
    </submittedName>
</protein>
<dbReference type="Proteomes" id="UP000283634">
    <property type="component" value="Unassembled WGS sequence"/>
</dbReference>
<dbReference type="OrthoDB" id="242545at2759"/>
<evidence type="ECO:0000313" key="3">
    <source>
        <dbReference type="Proteomes" id="UP000283634"/>
    </source>
</evidence>
<dbReference type="GeneID" id="40328502"/>